<organism evidence="2 3">
    <name type="scientific">Olpidium bornovanus</name>
    <dbReference type="NCBI Taxonomy" id="278681"/>
    <lineage>
        <taxon>Eukaryota</taxon>
        <taxon>Fungi</taxon>
        <taxon>Fungi incertae sedis</taxon>
        <taxon>Olpidiomycota</taxon>
        <taxon>Olpidiomycotina</taxon>
        <taxon>Olpidiomycetes</taxon>
        <taxon>Olpidiales</taxon>
        <taxon>Olpidiaceae</taxon>
        <taxon>Olpidium</taxon>
    </lineage>
</organism>
<evidence type="ECO:0000313" key="2">
    <source>
        <dbReference type="EMBL" id="KAG5462198.1"/>
    </source>
</evidence>
<evidence type="ECO:0000256" key="1">
    <source>
        <dbReference type="SAM" id="MobiDB-lite"/>
    </source>
</evidence>
<feature type="region of interest" description="Disordered" evidence="1">
    <location>
        <begin position="135"/>
        <end position="337"/>
    </location>
</feature>
<keyword evidence="3" id="KW-1185">Reference proteome</keyword>
<feature type="region of interest" description="Disordered" evidence="1">
    <location>
        <begin position="417"/>
        <end position="436"/>
    </location>
</feature>
<feature type="compositionally biased region" description="Acidic residues" evidence="1">
    <location>
        <begin position="347"/>
        <end position="363"/>
    </location>
</feature>
<gene>
    <name evidence="2" type="ORF">BJ554DRAFT_5502</name>
</gene>
<protein>
    <submittedName>
        <fullName evidence="2">Uncharacterized protein</fullName>
    </submittedName>
</protein>
<feature type="region of interest" description="Disordered" evidence="1">
    <location>
        <begin position="344"/>
        <end position="363"/>
    </location>
</feature>
<reference evidence="2 3" key="1">
    <citation type="journal article" name="Sci. Rep.">
        <title>Genome-scale phylogenetic analyses confirm Olpidium as the closest living zoosporic fungus to the non-flagellated, terrestrial fungi.</title>
        <authorList>
            <person name="Chang Y."/>
            <person name="Rochon D."/>
            <person name="Sekimoto S."/>
            <person name="Wang Y."/>
            <person name="Chovatia M."/>
            <person name="Sandor L."/>
            <person name="Salamov A."/>
            <person name="Grigoriev I.V."/>
            <person name="Stajich J.E."/>
            <person name="Spatafora J.W."/>
        </authorList>
    </citation>
    <scope>NUCLEOTIDE SEQUENCE [LARGE SCALE GENOMIC DNA]</scope>
    <source>
        <strain evidence="2">S191</strain>
    </source>
</reference>
<dbReference type="Proteomes" id="UP000673691">
    <property type="component" value="Unassembled WGS sequence"/>
</dbReference>
<comment type="caution">
    <text evidence="2">The sequence shown here is derived from an EMBL/GenBank/DDBJ whole genome shotgun (WGS) entry which is preliminary data.</text>
</comment>
<dbReference type="EMBL" id="JAEFCI010002494">
    <property type="protein sequence ID" value="KAG5462198.1"/>
    <property type="molecule type" value="Genomic_DNA"/>
</dbReference>
<accession>A0A8H8A054</accession>
<name>A0A8H8A054_9FUNG</name>
<proteinExistence type="predicted"/>
<feature type="compositionally biased region" description="Low complexity" evidence="1">
    <location>
        <begin position="162"/>
        <end position="177"/>
    </location>
</feature>
<evidence type="ECO:0000313" key="3">
    <source>
        <dbReference type="Proteomes" id="UP000673691"/>
    </source>
</evidence>
<sequence length="446" mass="47086">MAQHTRLTKALETPAVKVIASKFESKPVEEQAVQRPIDPNVTIWPPVKVTADAVLLAAAAAQAPAKNPKRLDPVLSSSSRTPVKEAAHQVLAAGELEKNRRVIGLAVMEAAKYASGRELPVKAAAAHHEEVIAAHRVVAPTPVPRRGGPPNSAPGREGGGAADAAADPDAAGSESPSVAFPEPPRSSPAAIGRRPDDGARPAAQPDVGERREDGIAPIDGRSDMTAADSGVCQAKIEEMQAEGTVSDGGRGKSPEKITSVFSLLPDAGPAESFENATSIGESDDSEPPEAAGAANILNARSGERLPPSATEARLRFSSRSFFTGSTAPESTRPPLPNIVDIVSAELEAAEADPEDDSSDDDYDELFGDGLDILDLAFTSRRRHVASAASAAKSVVEHDAFIIEEDDVRAAIERAEEARLRHEGEEKRSREESMRRSQFRKGEVYLV</sequence>
<dbReference type="AlphaFoldDB" id="A0A8H8A054"/>